<keyword evidence="3" id="KW-1185">Reference proteome</keyword>
<evidence type="ECO:0000313" key="2">
    <source>
        <dbReference type="EMBL" id="RSH84452.1"/>
    </source>
</evidence>
<accession>A0A427Y059</accession>
<proteinExistence type="predicted"/>
<gene>
    <name evidence="2" type="ORF">EHS24_005973</name>
</gene>
<dbReference type="AlphaFoldDB" id="A0A427Y059"/>
<dbReference type="Proteomes" id="UP000279236">
    <property type="component" value="Unassembled WGS sequence"/>
</dbReference>
<organism evidence="2 3">
    <name type="scientific">Apiotrichum porosum</name>
    <dbReference type="NCBI Taxonomy" id="105984"/>
    <lineage>
        <taxon>Eukaryota</taxon>
        <taxon>Fungi</taxon>
        <taxon>Dikarya</taxon>
        <taxon>Basidiomycota</taxon>
        <taxon>Agaricomycotina</taxon>
        <taxon>Tremellomycetes</taxon>
        <taxon>Trichosporonales</taxon>
        <taxon>Trichosporonaceae</taxon>
        <taxon>Apiotrichum</taxon>
    </lineage>
</organism>
<dbReference type="GeneID" id="39590516"/>
<comment type="caution">
    <text evidence="2">The sequence shown here is derived from an EMBL/GenBank/DDBJ whole genome shotgun (WGS) entry which is preliminary data.</text>
</comment>
<protein>
    <submittedName>
        <fullName evidence="2">Uncharacterized protein</fullName>
    </submittedName>
</protein>
<name>A0A427Y059_9TREE</name>
<evidence type="ECO:0000313" key="3">
    <source>
        <dbReference type="Proteomes" id="UP000279236"/>
    </source>
</evidence>
<feature type="region of interest" description="Disordered" evidence="1">
    <location>
        <begin position="75"/>
        <end position="106"/>
    </location>
</feature>
<feature type="region of interest" description="Disordered" evidence="1">
    <location>
        <begin position="193"/>
        <end position="213"/>
    </location>
</feature>
<sequence>MSSPFNPLAALTPAFPTPGALPALAGLSPAPLHPFLQSPSGQAGTLTSPFAAGTPWLSHLGLPGSVPSLPSLPAGGGLSGGSGMGLGAQQQQSQGGLQGAGTANGATADADDALRAMPEISRLVERAEAVRAEMALLEKNMFGKKGEGAERQGGGLSRLEALQLDYAQTLLALIQLSSAYLVGALPVPLSTAAPGTSTGGADSTSTGAVNTTTSTPNAAELAAWTEARAQAQFARREAVKNASKAVVDVLKGGRQG</sequence>
<feature type="compositionally biased region" description="Low complexity" evidence="1">
    <location>
        <begin position="87"/>
        <end position="106"/>
    </location>
</feature>
<reference evidence="2 3" key="1">
    <citation type="submission" date="2018-11" db="EMBL/GenBank/DDBJ databases">
        <title>Genome sequence of Apiotrichum porosum DSM 27194.</title>
        <authorList>
            <person name="Aliyu H."/>
            <person name="Gorte O."/>
            <person name="Ochsenreither K."/>
        </authorList>
    </citation>
    <scope>NUCLEOTIDE SEQUENCE [LARGE SCALE GENOMIC DNA]</scope>
    <source>
        <strain evidence="2 3">DSM 27194</strain>
    </source>
</reference>
<feature type="compositionally biased region" description="Gly residues" evidence="1">
    <location>
        <begin position="75"/>
        <end position="86"/>
    </location>
</feature>
<dbReference type="RefSeq" id="XP_028477900.1">
    <property type="nucleotide sequence ID" value="XM_028621448.1"/>
</dbReference>
<dbReference type="EMBL" id="RSCE01000003">
    <property type="protein sequence ID" value="RSH84452.1"/>
    <property type="molecule type" value="Genomic_DNA"/>
</dbReference>
<evidence type="ECO:0000256" key="1">
    <source>
        <dbReference type="SAM" id="MobiDB-lite"/>
    </source>
</evidence>